<reference evidence="3" key="1">
    <citation type="submission" date="2015-11" db="EMBL/GenBank/DDBJ databases">
        <title>Complete genome sequence of a polyethylene-glycol degrader Sphingopyxis macrogoltabida 203N (NBRC 111659).</title>
        <authorList>
            <person name="Yoshiyuki O."/>
            <person name="Shouta N."/>
            <person name="Nagata Y."/>
            <person name="Numata M."/>
            <person name="Tsuchikane K."/>
            <person name="Hosoyama A."/>
            <person name="Yamazoe A."/>
            <person name="Tsuda M."/>
            <person name="Fujita N."/>
            <person name="Kawai F."/>
        </authorList>
    </citation>
    <scope>NUCLEOTIDE SEQUENCE [LARGE SCALE GENOMIC DNA]</scope>
    <source>
        <strain evidence="3">203N</strain>
        <plasmid evidence="3">unnamed1</plasmid>
    </source>
</reference>
<accession>A0AAC9AZM2</accession>
<proteinExistence type="predicted"/>
<evidence type="ECO:0000313" key="2">
    <source>
        <dbReference type="EMBL" id="AMU92521.1"/>
    </source>
</evidence>
<dbReference type="Proteomes" id="UP000076088">
    <property type="component" value="Plasmid unnamed1"/>
</dbReference>
<dbReference type="AlphaFoldDB" id="A0AAC9AZM2"/>
<dbReference type="Pfam" id="PF10502">
    <property type="entry name" value="Peptidase_S26"/>
    <property type="match status" value="1"/>
</dbReference>
<organism evidence="2 3">
    <name type="scientific">Sphingopyxis macrogoltabida</name>
    <name type="common">Sphingomonas macrogoltabidus</name>
    <dbReference type="NCBI Taxonomy" id="33050"/>
    <lineage>
        <taxon>Bacteria</taxon>
        <taxon>Pseudomonadati</taxon>
        <taxon>Pseudomonadota</taxon>
        <taxon>Alphaproteobacteria</taxon>
        <taxon>Sphingomonadales</taxon>
        <taxon>Sphingomonadaceae</taxon>
        <taxon>Sphingopyxis</taxon>
    </lineage>
</organism>
<name>A0AAC9AZM2_SPHMC</name>
<protein>
    <submittedName>
        <fullName evidence="2">Type VI secretion protein</fullName>
    </submittedName>
</protein>
<sequence>MPGSKALALRSHARWRVWLLPLSVVAGAAALGELGDWRDHHLFLVNTTDSLPNWAFLVDRSRVPEKGDYVFFAPPRSPLLRRHFGERAKPFGKIVYGVAGDVVAHRQDVVTINGKAVARMKARTRLGEPLTRGATGPIPAGCFFAATPHRDGFDSRYADIGFVCAHQLVGTGVPIL</sequence>
<evidence type="ECO:0000313" key="3">
    <source>
        <dbReference type="Proteomes" id="UP000076088"/>
    </source>
</evidence>
<geneLocation type="plasmid" evidence="2 3">
    <name>unnamed1</name>
</geneLocation>
<reference evidence="2 3" key="2">
    <citation type="journal article" date="2016" name="Genome Announc.">
        <title>Complete Genome Sequence of Sphingopyxis macrogoltabida Strain 203N (NBRC 111659), a Polyethylene Glycol Degrader.</title>
        <authorList>
            <person name="Ohtsubo Y."/>
            <person name="Nonoyama S."/>
            <person name="Nagata Y."/>
            <person name="Numata M."/>
            <person name="Tsuchikane K."/>
            <person name="Hosoyama A."/>
            <person name="Yamazoe A."/>
            <person name="Tsuda M."/>
            <person name="Fujita N."/>
            <person name="Kawai F."/>
        </authorList>
    </citation>
    <scope>NUCLEOTIDE SEQUENCE [LARGE SCALE GENOMIC DNA]</scope>
    <source>
        <strain evidence="2 3">203N</strain>
    </source>
</reference>
<dbReference type="EMBL" id="CP013345">
    <property type="protein sequence ID" value="AMU92521.1"/>
    <property type="molecule type" value="Genomic_DNA"/>
</dbReference>
<feature type="domain" description="Peptidase S26" evidence="1">
    <location>
        <begin position="48"/>
        <end position="172"/>
    </location>
</feature>
<dbReference type="InterPro" id="IPR019533">
    <property type="entry name" value="Peptidase_S26"/>
</dbReference>
<dbReference type="SUPFAM" id="SSF51306">
    <property type="entry name" value="LexA/Signal peptidase"/>
    <property type="match status" value="1"/>
</dbReference>
<keyword evidence="3" id="KW-1185">Reference proteome</keyword>
<dbReference type="GO" id="GO:0006465">
    <property type="term" value="P:signal peptide processing"/>
    <property type="evidence" value="ECO:0007669"/>
    <property type="project" value="InterPro"/>
</dbReference>
<dbReference type="InterPro" id="IPR036286">
    <property type="entry name" value="LexA/Signal_pep-like_sf"/>
</dbReference>
<keyword evidence="2" id="KW-0614">Plasmid</keyword>
<evidence type="ECO:0000259" key="1">
    <source>
        <dbReference type="Pfam" id="PF10502"/>
    </source>
</evidence>
<dbReference type="Gene3D" id="2.10.109.10">
    <property type="entry name" value="Umud Fragment, subunit A"/>
    <property type="match status" value="1"/>
</dbReference>
<gene>
    <name evidence="2" type="ORF">ATM17_30140</name>
</gene>
<dbReference type="RefSeq" id="WP_054734414.1">
    <property type="nucleotide sequence ID" value="NZ_CP009430.1"/>
</dbReference>
<dbReference type="GO" id="GO:0004252">
    <property type="term" value="F:serine-type endopeptidase activity"/>
    <property type="evidence" value="ECO:0007669"/>
    <property type="project" value="InterPro"/>
</dbReference>